<dbReference type="InterPro" id="IPR050315">
    <property type="entry name" value="FAD-oxidoreductase_2"/>
</dbReference>
<name>A0ABU9T2S6_9HYPH</name>
<protein>
    <submittedName>
        <fullName evidence="6">FAD-dependent oxidoreductase</fullName>
    </submittedName>
</protein>
<comment type="cofactor">
    <cofactor evidence="1">
        <name>FAD</name>
        <dbReference type="ChEBI" id="CHEBI:57692"/>
    </cofactor>
</comment>
<keyword evidence="3" id="KW-0274">FAD</keyword>
<evidence type="ECO:0000256" key="1">
    <source>
        <dbReference type="ARBA" id="ARBA00001974"/>
    </source>
</evidence>
<evidence type="ECO:0000256" key="3">
    <source>
        <dbReference type="ARBA" id="ARBA00022827"/>
    </source>
</evidence>
<dbReference type="InterPro" id="IPR027477">
    <property type="entry name" value="Succ_DH/fumarate_Rdtase_cat_sf"/>
</dbReference>
<dbReference type="RefSeq" id="WP_342846593.1">
    <property type="nucleotide sequence ID" value="NZ_JBBMQO010000001.1"/>
</dbReference>
<dbReference type="Pfam" id="PF00890">
    <property type="entry name" value="FAD_binding_2"/>
    <property type="match status" value="1"/>
</dbReference>
<feature type="domain" description="FAD-dependent oxidoreductase 2 FAD-binding" evidence="5">
    <location>
        <begin position="18"/>
        <end position="552"/>
    </location>
</feature>
<evidence type="ECO:0000256" key="2">
    <source>
        <dbReference type="ARBA" id="ARBA00022630"/>
    </source>
</evidence>
<dbReference type="PANTHER" id="PTHR43400:SF10">
    <property type="entry name" value="3-OXOSTEROID 1-DEHYDROGENASE"/>
    <property type="match status" value="1"/>
</dbReference>
<evidence type="ECO:0000313" key="6">
    <source>
        <dbReference type="EMBL" id="MEM5500432.1"/>
    </source>
</evidence>
<evidence type="ECO:0000256" key="4">
    <source>
        <dbReference type="ARBA" id="ARBA00023002"/>
    </source>
</evidence>
<dbReference type="PANTHER" id="PTHR43400">
    <property type="entry name" value="FUMARATE REDUCTASE"/>
    <property type="match status" value="1"/>
</dbReference>
<proteinExistence type="predicted"/>
<accession>A0ABU9T2S6</accession>
<reference evidence="6 7" key="1">
    <citation type="submission" date="2024-03" db="EMBL/GenBank/DDBJ databases">
        <title>Community enrichment and isolation of bacterial strains for fucoidan degradation.</title>
        <authorList>
            <person name="Sichert A."/>
        </authorList>
    </citation>
    <scope>NUCLEOTIDE SEQUENCE [LARGE SCALE GENOMIC DNA]</scope>
    <source>
        <strain evidence="6 7">AS62</strain>
    </source>
</reference>
<dbReference type="Gene3D" id="3.50.50.60">
    <property type="entry name" value="FAD/NAD(P)-binding domain"/>
    <property type="match status" value="2"/>
</dbReference>
<evidence type="ECO:0000313" key="7">
    <source>
        <dbReference type="Proteomes" id="UP001477870"/>
    </source>
</evidence>
<keyword evidence="7" id="KW-1185">Reference proteome</keyword>
<comment type="caution">
    <text evidence="6">The sequence shown here is derived from an EMBL/GenBank/DDBJ whole genome shotgun (WGS) entry which is preliminary data.</text>
</comment>
<gene>
    <name evidence="6" type="ORF">WNY59_02405</name>
</gene>
<keyword evidence="2" id="KW-0285">Flavoprotein</keyword>
<dbReference type="InterPro" id="IPR036188">
    <property type="entry name" value="FAD/NAD-bd_sf"/>
</dbReference>
<dbReference type="Proteomes" id="UP001477870">
    <property type="component" value="Unassembled WGS sequence"/>
</dbReference>
<dbReference type="SUPFAM" id="SSF56425">
    <property type="entry name" value="Succinate dehydrogenase/fumarate reductase flavoprotein, catalytic domain"/>
    <property type="match status" value="1"/>
</dbReference>
<keyword evidence="4" id="KW-0560">Oxidoreductase</keyword>
<dbReference type="EMBL" id="JBBMQO010000001">
    <property type="protein sequence ID" value="MEM5500432.1"/>
    <property type="molecule type" value="Genomic_DNA"/>
</dbReference>
<sequence>MSLDLALRPSLKSVTHTDLVILGSGAAGLTVALTALLNGLRVVILERAPKFGGTSARSSGTIWVPNNRMMRAAGNVDDAERAANYLSELVGNCGPRAPWQSFLENAPKMQADMADRGNIQFRPLTDAPDYRPELEGAAEGWRPLEPATFDGRKLGSYFDLLAAPIPELTVFGGMMVTRAEAGRLIEAEKSPKAMMLGIRLVLRYASDRLHHKRGTRLVMGNGLIASLLYQALKRGALIYEDTIVTELVTDAGRVTGVQYTQKGVTGVINATRGVVLAGGGFPSSPEWRSNQLPRPTAEYSPAAPFASGTTMDLALSVGAKLGPAGFDNGLWFPSSLRRRRDGSLAVFPHIALDRAKPGGIIVNQQGLRFANEALSYHDFVRAMYAANQNVTCIPAWLIGDRSFLRRYGLGIIRPRTPCLRSYIKDGYLKHGKTVADLAQAIDVPSEVLQQTIERFNSFVPRGIDADFARGTTIYQTANGDPRQKPNPCIGLVGTKDLYAVALHPTPLGTSRGLVVSLDGEALNDAQQPIGGLYVCGNDMQSCFAGEYPGAGAQISMGMTFGWRVARHAAGTSEIKRKSTQQIKGDTI</sequence>
<evidence type="ECO:0000259" key="5">
    <source>
        <dbReference type="Pfam" id="PF00890"/>
    </source>
</evidence>
<organism evidence="6 7">
    <name type="scientific">Ahrensia kielensis</name>
    <dbReference type="NCBI Taxonomy" id="76980"/>
    <lineage>
        <taxon>Bacteria</taxon>
        <taxon>Pseudomonadati</taxon>
        <taxon>Pseudomonadota</taxon>
        <taxon>Alphaproteobacteria</taxon>
        <taxon>Hyphomicrobiales</taxon>
        <taxon>Ahrensiaceae</taxon>
        <taxon>Ahrensia</taxon>
    </lineage>
</organism>
<dbReference type="InterPro" id="IPR003953">
    <property type="entry name" value="FAD-dep_OxRdtase_2_FAD-bd"/>
</dbReference>
<dbReference type="SUPFAM" id="SSF51905">
    <property type="entry name" value="FAD/NAD(P)-binding domain"/>
    <property type="match status" value="1"/>
</dbReference>